<dbReference type="Pfam" id="PF02566">
    <property type="entry name" value="OsmC"/>
    <property type="match status" value="1"/>
</dbReference>
<dbReference type="NCBIfam" id="TIGR03562">
    <property type="entry name" value="osmo_induc_OsmC"/>
    <property type="match status" value="1"/>
</dbReference>
<dbReference type="InterPro" id="IPR052707">
    <property type="entry name" value="OsmC_Ohr_Peroxiredoxin"/>
</dbReference>
<evidence type="ECO:0000313" key="2">
    <source>
        <dbReference type="Proteomes" id="UP000004210"/>
    </source>
</evidence>
<dbReference type="RefSeq" id="WP_007080789.1">
    <property type="nucleotide sequence ID" value="NZ_AJXU01000028.1"/>
</dbReference>
<organism evidence="1 2">
    <name type="scientific">Rhodanobacter fulvus Jip2</name>
    <dbReference type="NCBI Taxonomy" id="1163408"/>
    <lineage>
        <taxon>Bacteria</taxon>
        <taxon>Pseudomonadati</taxon>
        <taxon>Pseudomonadota</taxon>
        <taxon>Gammaproteobacteria</taxon>
        <taxon>Lysobacterales</taxon>
        <taxon>Rhodanobacteraceae</taxon>
        <taxon>Rhodanobacter</taxon>
    </lineage>
</organism>
<reference evidence="1 2" key="1">
    <citation type="journal article" date="2012" name="J. Bacteriol.">
        <title>Genome sequences for six rhodanobacter strains, isolated from soils and the terrestrial subsurface, with variable denitrification capabilities.</title>
        <authorList>
            <person name="Kostka J.E."/>
            <person name="Green S.J."/>
            <person name="Rishishwar L."/>
            <person name="Prakash O."/>
            <person name="Katz L.S."/>
            <person name="Marino-Ramirez L."/>
            <person name="Jordan I.K."/>
            <person name="Munk C."/>
            <person name="Ivanova N."/>
            <person name="Mikhailova N."/>
            <person name="Watson D.B."/>
            <person name="Brown S.D."/>
            <person name="Palumbo A.V."/>
            <person name="Brooks S.C."/>
        </authorList>
    </citation>
    <scope>NUCLEOTIDE SEQUENCE [LARGE SCALE GENOMIC DNA]</scope>
    <source>
        <strain evidence="2">Jip2T</strain>
    </source>
</reference>
<dbReference type="Proteomes" id="UP000004210">
    <property type="component" value="Unassembled WGS sequence"/>
</dbReference>
<dbReference type="GO" id="GO:0006979">
    <property type="term" value="P:response to oxidative stress"/>
    <property type="evidence" value="ECO:0007669"/>
    <property type="project" value="InterPro"/>
</dbReference>
<dbReference type="Gene3D" id="3.30.300.20">
    <property type="match status" value="1"/>
</dbReference>
<dbReference type="OrthoDB" id="9807532at2"/>
<dbReference type="InterPro" id="IPR003718">
    <property type="entry name" value="OsmC/Ohr_fam"/>
</dbReference>
<dbReference type="InterPro" id="IPR015946">
    <property type="entry name" value="KH_dom-like_a/b"/>
</dbReference>
<dbReference type="GO" id="GO:0004601">
    <property type="term" value="F:peroxidase activity"/>
    <property type="evidence" value="ECO:0007669"/>
    <property type="project" value="InterPro"/>
</dbReference>
<dbReference type="PANTHER" id="PTHR42830">
    <property type="entry name" value="OSMOTICALLY INDUCIBLE FAMILY PROTEIN"/>
    <property type="match status" value="1"/>
</dbReference>
<dbReference type="STRING" id="1163408.UU9_05744"/>
<keyword evidence="2" id="KW-1185">Reference proteome</keyword>
<proteinExistence type="predicted"/>
<accession>I4VSU2</accession>
<dbReference type="eggNOG" id="COG1764">
    <property type="taxonomic scope" value="Bacteria"/>
</dbReference>
<dbReference type="SUPFAM" id="SSF82784">
    <property type="entry name" value="OsmC-like"/>
    <property type="match status" value="1"/>
</dbReference>
<dbReference type="AlphaFoldDB" id="I4VSU2"/>
<dbReference type="EMBL" id="AJXU01000028">
    <property type="protein sequence ID" value="EIL90283.1"/>
    <property type="molecule type" value="Genomic_DNA"/>
</dbReference>
<evidence type="ECO:0000313" key="1">
    <source>
        <dbReference type="EMBL" id="EIL90283.1"/>
    </source>
</evidence>
<dbReference type="InterPro" id="IPR019904">
    <property type="entry name" value="Peroxiredoxin_OsmC"/>
</dbReference>
<name>I4VSU2_9GAMM</name>
<gene>
    <name evidence="1" type="ORF">UU9_05744</name>
</gene>
<dbReference type="PANTHER" id="PTHR42830:SF1">
    <property type="entry name" value="OSMOTICALLY INDUCIBLE FAMILY PROTEIN"/>
    <property type="match status" value="1"/>
</dbReference>
<dbReference type="InterPro" id="IPR036102">
    <property type="entry name" value="OsmC/Ohrsf"/>
</dbReference>
<sequence>MKIERHGSALWYGGFPQGRGSLSTESGALDDHYYNVASRFDRHVGSNPEELLAAAHAGCFNMVLAMVLAEAHLTATELQTSATVVLEQQFSGFVIASVHLSVRAVVPDADPLVFRRLAALARAKCPLSRLFNAMVTIETELSGDWGALRQPVVARS</sequence>
<protein>
    <submittedName>
        <fullName evidence="1">Osmotically inducible protein OsmC</fullName>
    </submittedName>
</protein>
<dbReference type="PATRIC" id="fig|1163408.3.peg.1181"/>
<comment type="caution">
    <text evidence="1">The sequence shown here is derived from an EMBL/GenBank/DDBJ whole genome shotgun (WGS) entry which is preliminary data.</text>
</comment>